<sequence length="597" mass="67183">MYSDAQNKGLPFELIISHGRAVLELQRAERNVLNILLLLAALRGNQEGSMPKDVLDHLTRNPWTLGIWSALKSDDDLSRVARRLLDPIDLNEAVRLGRLRDWLLVDCLLEAEASQRRGGADESFEDLIGKLDRYADHYSMLAEHLSDRHQQLMRQAISSVEKADEIAMALYENFQRFKLSSEGILWDHPDEMGDRRPSMLAFAAMAERQDRIELAVTLYEEVARDGTHRTDESFAMALYRLGGIERGRGDFLRSRVHLENALAVFERINHEEGANYARIGLAETVSLVGEHLGALNWLAQVRDSVESDRLSNHARLESAKLLRRLQEPDAARALYEQILSKSQQANDLMSTAEAFLELGEIERERLEWNAALYFYRQARDAFVQLDAPLGIARASSGLALSFRQHGDSLEAEATYEESLLQFVRAGDRVGADLVLQELKSLRADAGASHTLSNQEAPVRQTVEQIGERDQTELLKRFPNWVSEQQATEMVQIRVRVRCGEDLDALSDFIFEARPDRIEVGLSEAADISGALPSLRAVALFRSNQVRTVGVVHLIDGGLRAEIELFDYWSLLDPDQAGDSSDRFIQMEAVIVGVGVEE</sequence>
<dbReference type="Gene3D" id="1.25.40.10">
    <property type="entry name" value="Tetratricopeptide repeat domain"/>
    <property type="match status" value="2"/>
</dbReference>
<protein>
    <submittedName>
        <fullName evidence="1">Tetratricopeptide repeat protein</fullName>
    </submittedName>
</protein>
<comment type="caution">
    <text evidence="1">The sequence shown here is derived from an EMBL/GenBank/DDBJ whole genome shotgun (WGS) entry which is preliminary data.</text>
</comment>
<keyword evidence="2" id="KW-1185">Reference proteome</keyword>
<dbReference type="SUPFAM" id="SSF48452">
    <property type="entry name" value="TPR-like"/>
    <property type="match status" value="2"/>
</dbReference>
<dbReference type="RefSeq" id="WP_320426704.1">
    <property type="nucleotide sequence ID" value="NZ_JAXCLA010000011.1"/>
</dbReference>
<name>A0ABU5DTG4_9BURK</name>
<organism evidence="1 2">
    <name type="scientific">Roseateles agri</name>
    <dbReference type="NCBI Taxonomy" id="3098619"/>
    <lineage>
        <taxon>Bacteria</taxon>
        <taxon>Pseudomonadati</taxon>
        <taxon>Pseudomonadota</taxon>
        <taxon>Betaproteobacteria</taxon>
        <taxon>Burkholderiales</taxon>
        <taxon>Sphaerotilaceae</taxon>
        <taxon>Roseateles</taxon>
    </lineage>
</organism>
<dbReference type="Proteomes" id="UP001285263">
    <property type="component" value="Unassembled WGS sequence"/>
</dbReference>
<gene>
    <name evidence="1" type="ORF">SNE35_29845</name>
</gene>
<evidence type="ECO:0000313" key="2">
    <source>
        <dbReference type="Proteomes" id="UP001285263"/>
    </source>
</evidence>
<dbReference type="InterPro" id="IPR011990">
    <property type="entry name" value="TPR-like_helical_dom_sf"/>
</dbReference>
<accession>A0ABU5DTG4</accession>
<dbReference type="EMBL" id="JAXCLA010000011">
    <property type="protein sequence ID" value="MDY0748739.1"/>
    <property type="molecule type" value="Genomic_DNA"/>
</dbReference>
<reference evidence="1 2" key="1">
    <citation type="submission" date="2023-11" db="EMBL/GenBank/DDBJ databases">
        <title>Paucibacter sp. nov., isolated from fresh soil in Korea.</title>
        <authorList>
            <person name="Le N.T.T."/>
        </authorList>
    </citation>
    <scope>NUCLEOTIDE SEQUENCE [LARGE SCALE GENOMIC DNA]</scope>
    <source>
        <strain evidence="1 2">R3-3</strain>
    </source>
</reference>
<evidence type="ECO:0000313" key="1">
    <source>
        <dbReference type="EMBL" id="MDY0748739.1"/>
    </source>
</evidence>
<proteinExistence type="predicted"/>